<name>A0AAV0MPI8_9ROSI</name>
<evidence type="ECO:0000313" key="4">
    <source>
        <dbReference type="Proteomes" id="UP001154282"/>
    </source>
</evidence>
<organism evidence="3 4">
    <name type="scientific">Linum tenue</name>
    <dbReference type="NCBI Taxonomy" id="586396"/>
    <lineage>
        <taxon>Eukaryota</taxon>
        <taxon>Viridiplantae</taxon>
        <taxon>Streptophyta</taxon>
        <taxon>Embryophyta</taxon>
        <taxon>Tracheophyta</taxon>
        <taxon>Spermatophyta</taxon>
        <taxon>Magnoliopsida</taxon>
        <taxon>eudicotyledons</taxon>
        <taxon>Gunneridae</taxon>
        <taxon>Pentapetalae</taxon>
        <taxon>rosids</taxon>
        <taxon>fabids</taxon>
        <taxon>Malpighiales</taxon>
        <taxon>Linaceae</taxon>
        <taxon>Linum</taxon>
    </lineage>
</organism>
<dbReference type="Proteomes" id="UP001154282">
    <property type="component" value="Unassembled WGS sequence"/>
</dbReference>
<keyword evidence="4" id="KW-1185">Reference proteome</keyword>
<evidence type="ECO:0000313" key="3">
    <source>
        <dbReference type="EMBL" id="CAI0448217.1"/>
    </source>
</evidence>
<dbReference type="GO" id="GO:0050660">
    <property type="term" value="F:flavin adenine dinucleotide binding"/>
    <property type="evidence" value="ECO:0007669"/>
    <property type="project" value="TreeGrafter"/>
</dbReference>
<dbReference type="InterPro" id="IPR008254">
    <property type="entry name" value="Flavodoxin/NO_synth"/>
</dbReference>
<dbReference type="GO" id="GO:0005829">
    <property type="term" value="C:cytosol"/>
    <property type="evidence" value="ECO:0007669"/>
    <property type="project" value="TreeGrafter"/>
</dbReference>
<dbReference type="PANTHER" id="PTHR19384">
    <property type="entry name" value="NITRIC OXIDE SYNTHASE-RELATED"/>
    <property type="match status" value="1"/>
</dbReference>
<dbReference type="AlphaFoldDB" id="A0AAV0MPI8"/>
<dbReference type="GO" id="GO:0016491">
    <property type="term" value="F:oxidoreductase activity"/>
    <property type="evidence" value="ECO:0007669"/>
    <property type="project" value="TreeGrafter"/>
</dbReference>
<dbReference type="Gene3D" id="3.40.50.360">
    <property type="match status" value="1"/>
</dbReference>
<evidence type="ECO:0000259" key="2">
    <source>
        <dbReference type="PROSITE" id="PS50902"/>
    </source>
</evidence>
<dbReference type="Pfam" id="PF00258">
    <property type="entry name" value="Flavodoxin_1"/>
    <property type="match status" value="1"/>
</dbReference>
<sequence length="97" mass="10873">MDEFDANSLTLEKTVIFVVSTTGQGDAPDAMKVFWKYLLQKNLPESWLEGVHYAVFGLGGSGYQKFNYCCSLLQRSWTGGFMILGQSNRFKKSCNGD</sequence>
<dbReference type="InterPro" id="IPR001094">
    <property type="entry name" value="Flavdoxin-like"/>
</dbReference>
<dbReference type="InterPro" id="IPR029039">
    <property type="entry name" value="Flavoprotein-like_sf"/>
</dbReference>
<dbReference type="EMBL" id="CAMGYJ010000007">
    <property type="protein sequence ID" value="CAI0448217.1"/>
    <property type="molecule type" value="Genomic_DNA"/>
</dbReference>
<accession>A0AAV0MPI8</accession>
<dbReference type="PRINTS" id="PR00369">
    <property type="entry name" value="FLAVODOXIN"/>
</dbReference>
<dbReference type="PANTHER" id="PTHR19384:SF10">
    <property type="entry name" value="NADPH-DEPENDENT DIFLAVIN OXIDOREDUCTASE 1"/>
    <property type="match status" value="1"/>
</dbReference>
<comment type="caution">
    <text evidence="3">The sequence shown here is derived from an EMBL/GenBank/DDBJ whole genome shotgun (WGS) entry which is preliminary data.</text>
</comment>
<dbReference type="GO" id="GO:0010181">
    <property type="term" value="F:FMN binding"/>
    <property type="evidence" value="ECO:0007669"/>
    <property type="project" value="InterPro"/>
</dbReference>
<reference evidence="3" key="1">
    <citation type="submission" date="2022-08" db="EMBL/GenBank/DDBJ databases">
        <authorList>
            <person name="Gutierrez-Valencia J."/>
        </authorList>
    </citation>
    <scope>NUCLEOTIDE SEQUENCE</scope>
</reference>
<protein>
    <recommendedName>
        <fullName evidence="2">Flavodoxin-like domain-containing protein</fullName>
    </recommendedName>
</protein>
<proteinExistence type="predicted"/>
<keyword evidence="1" id="KW-0285">Flavoprotein</keyword>
<dbReference type="PROSITE" id="PS50902">
    <property type="entry name" value="FLAVODOXIN_LIKE"/>
    <property type="match status" value="1"/>
</dbReference>
<gene>
    <name evidence="3" type="ORF">LITE_LOCUS29702</name>
</gene>
<feature type="domain" description="Flavodoxin-like" evidence="2">
    <location>
        <begin position="1"/>
        <end position="97"/>
    </location>
</feature>
<dbReference type="SUPFAM" id="SSF52218">
    <property type="entry name" value="Flavoproteins"/>
    <property type="match status" value="1"/>
</dbReference>
<evidence type="ECO:0000256" key="1">
    <source>
        <dbReference type="ARBA" id="ARBA00022630"/>
    </source>
</evidence>